<protein>
    <submittedName>
        <fullName evidence="3">LCP family protein</fullName>
    </submittedName>
</protein>
<dbReference type="EMBL" id="DXIQ01000077">
    <property type="protein sequence ID" value="HIV39619.1"/>
    <property type="molecule type" value="Genomic_DNA"/>
</dbReference>
<dbReference type="NCBIfam" id="TIGR00350">
    <property type="entry name" value="lytR_cpsA_psr"/>
    <property type="match status" value="1"/>
</dbReference>
<dbReference type="InterPro" id="IPR004474">
    <property type="entry name" value="LytR_CpsA_psr"/>
</dbReference>
<feature type="domain" description="Cell envelope-related transcriptional attenuator" evidence="2">
    <location>
        <begin position="36"/>
        <end position="180"/>
    </location>
</feature>
<dbReference type="AlphaFoldDB" id="A0A9D1PE85"/>
<name>A0A9D1PE85_9FIRM</name>
<dbReference type="Gene3D" id="3.40.630.190">
    <property type="entry name" value="LCP protein"/>
    <property type="match status" value="1"/>
</dbReference>
<dbReference type="Proteomes" id="UP000886814">
    <property type="component" value="Unassembled WGS sequence"/>
</dbReference>
<sequence length="268" mass="29910">MVWRFRWKQNPRSLRIPGNLYISGIDVNGPISTTSRSDVNIIASVNPRNHRILLTSTPRDYYVTIPRVSGEQRDKLTHAGIYGVDKSMETLENLYGIDISYYVKVNFTSVVEIVDALGGVDVDFPYEFSTAKYHFNQGINHLDGDMALAFAIERHSFTSGDNQRGKNQEILLTALIQKAMSPAILKNMGSLIDTLSSSVETNMSREQMTALISRQLAEGSQWTIESTAAVGAGDTQACYSSGSQPLYVMWPNEDSVENIKEKIEEVMK</sequence>
<dbReference type="PANTHER" id="PTHR33392:SF6">
    <property type="entry name" value="POLYISOPRENYL-TEICHOIC ACID--PEPTIDOGLYCAN TEICHOIC ACID TRANSFERASE TAGU"/>
    <property type="match status" value="1"/>
</dbReference>
<dbReference type="PANTHER" id="PTHR33392">
    <property type="entry name" value="POLYISOPRENYL-TEICHOIC ACID--PEPTIDOGLYCAN TEICHOIC ACID TRANSFERASE TAGU"/>
    <property type="match status" value="1"/>
</dbReference>
<dbReference type="Pfam" id="PF03816">
    <property type="entry name" value="LytR_cpsA_psr"/>
    <property type="match status" value="1"/>
</dbReference>
<reference evidence="3" key="2">
    <citation type="submission" date="2021-04" db="EMBL/GenBank/DDBJ databases">
        <authorList>
            <person name="Gilroy R."/>
        </authorList>
    </citation>
    <scope>NUCLEOTIDE SEQUENCE</scope>
    <source>
        <strain evidence="3">CHK195-9823</strain>
    </source>
</reference>
<proteinExistence type="inferred from homology"/>
<evidence type="ECO:0000313" key="3">
    <source>
        <dbReference type="EMBL" id="HIV39619.1"/>
    </source>
</evidence>
<reference evidence="3" key="1">
    <citation type="journal article" date="2021" name="PeerJ">
        <title>Extensive microbial diversity within the chicken gut microbiome revealed by metagenomics and culture.</title>
        <authorList>
            <person name="Gilroy R."/>
            <person name="Ravi A."/>
            <person name="Getino M."/>
            <person name="Pursley I."/>
            <person name="Horton D.L."/>
            <person name="Alikhan N.F."/>
            <person name="Baker D."/>
            <person name="Gharbi K."/>
            <person name="Hall N."/>
            <person name="Watson M."/>
            <person name="Adriaenssens E.M."/>
            <person name="Foster-Nyarko E."/>
            <person name="Jarju S."/>
            <person name="Secka A."/>
            <person name="Antonio M."/>
            <person name="Oren A."/>
            <person name="Chaudhuri R.R."/>
            <person name="La Ragione R."/>
            <person name="Hildebrand F."/>
            <person name="Pallen M.J."/>
        </authorList>
    </citation>
    <scope>NUCLEOTIDE SEQUENCE</scope>
    <source>
        <strain evidence="3">CHK195-9823</strain>
    </source>
</reference>
<comment type="similarity">
    <text evidence="1">Belongs to the LytR/CpsA/Psr (LCP) family.</text>
</comment>
<accession>A0A9D1PE85</accession>
<dbReference type="InterPro" id="IPR050922">
    <property type="entry name" value="LytR/CpsA/Psr_CW_biosynth"/>
</dbReference>
<comment type="caution">
    <text evidence="3">The sequence shown here is derived from an EMBL/GenBank/DDBJ whole genome shotgun (WGS) entry which is preliminary data.</text>
</comment>
<evidence type="ECO:0000313" key="4">
    <source>
        <dbReference type="Proteomes" id="UP000886814"/>
    </source>
</evidence>
<gene>
    <name evidence="3" type="ORF">H9747_11610</name>
</gene>
<evidence type="ECO:0000256" key="1">
    <source>
        <dbReference type="ARBA" id="ARBA00006068"/>
    </source>
</evidence>
<organism evidence="3 4">
    <name type="scientific">Candidatus Blautia stercorigallinarum</name>
    <dbReference type="NCBI Taxonomy" id="2838501"/>
    <lineage>
        <taxon>Bacteria</taxon>
        <taxon>Bacillati</taxon>
        <taxon>Bacillota</taxon>
        <taxon>Clostridia</taxon>
        <taxon>Lachnospirales</taxon>
        <taxon>Lachnospiraceae</taxon>
        <taxon>Blautia</taxon>
    </lineage>
</organism>
<evidence type="ECO:0000259" key="2">
    <source>
        <dbReference type="Pfam" id="PF03816"/>
    </source>
</evidence>